<dbReference type="AlphaFoldDB" id="A0A7H9EHY3"/>
<dbReference type="Pfam" id="PF03109">
    <property type="entry name" value="ABC1"/>
    <property type="match status" value="1"/>
</dbReference>
<dbReference type="EMBL" id="CP047418">
    <property type="protein sequence ID" value="QLL77241.1"/>
    <property type="molecule type" value="Genomic_DNA"/>
</dbReference>
<dbReference type="PANTHER" id="PTHR10566">
    <property type="entry name" value="CHAPERONE-ACTIVITY OF BC1 COMPLEX CABC1 -RELATED"/>
    <property type="match status" value="1"/>
</dbReference>
<reference evidence="4 5" key="1">
    <citation type="submission" date="2020-01" db="EMBL/GenBank/DDBJ databases">
        <title>Complete and circular genome sequences of six lactobacillus isolates from horses.</title>
        <authorList>
            <person name="Hassan H.M."/>
        </authorList>
    </citation>
    <scope>NUCLEOTIDE SEQUENCE [LARGE SCALE GENOMIC DNA]</scope>
    <source>
        <strain evidence="4 5">1A</strain>
    </source>
</reference>
<accession>A0A7H9EHY3</accession>
<dbReference type="KEGG" id="lsw:GTO87_00475"/>
<comment type="similarity">
    <text evidence="1">Belongs to the protein kinase superfamily. ADCK protein kinase family.</text>
</comment>
<dbReference type="GO" id="GO:0016301">
    <property type="term" value="F:kinase activity"/>
    <property type="evidence" value="ECO:0007669"/>
    <property type="project" value="UniProtKB-KW"/>
</dbReference>
<dbReference type="CDD" id="cd05121">
    <property type="entry name" value="ABC1_ADCK3-like"/>
    <property type="match status" value="1"/>
</dbReference>
<keyword evidence="4" id="KW-0808">Transferase</keyword>
<evidence type="ECO:0000256" key="2">
    <source>
        <dbReference type="SAM" id="Phobius"/>
    </source>
</evidence>
<evidence type="ECO:0000313" key="4">
    <source>
        <dbReference type="EMBL" id="QLL77241.1"/>
    </source>
</evidence>
<sequence>MASGNIKKSARIKEIISVIRRHNALSNFSKQIHPQEVRQALEELGPTFIKIGQILSTRPDLMTPEYIHELHKLQDQVPVDDYDTVSSIYQEATGKTLEATFSSFEHKPFASASIGQVHHATLPSGENVVVKIQHPAVAQLVTIDLNLLHQAVKILRFTSESKIIDIRQVYSEIKSSLINEIDTSIEAKNGQDFYKLNNGERIICVPRVYPDLCAPQILVNEAMPGSSIKQYLHTDHPVSERRYIAQTLVTNFIKQVFTDRFFHADPHPGNILVAPTDDRHTVTSRSFHKQLGPISTQVTSKQALPPLRLIYLDFGMMGRISPLLAANLRNVVTALALRDEYDITQAVLAICNQTGPVDHNAFRQELAVFLKPFFTTNIVDLNLATILFDIVKLCRRYNLQIKSEAVTLIKAVASLESTIAQLDPNLSLLDIARPFALKEWLQQIDLHASLQDNLLLFGQSLQDVPHIPRKINHLLDTLESGQSQINLHHTGLTKFVSKLERLTNRIVIAIILAAVILGSSLLVQVSADHPYIARIGITGYCIALTIILGMLGRSWYDHWHKKHHRK</sequence>
<evidence type="ECO:0000256" key="1">
    <source>
        <dbReference type="ARBA" id="ARBA00009670"/>
    </source>
</evidence>
<feature type="transmembrane region" description="Helical" evidence="2">
    <location>
        <begin position="531"/>
        <end position="556"/>
    </location>
</feature>
<keyword evidence="2" id="KW-0812">Transmembrane</keyword>
<keyword evidence="2" id="KW-1133">Transmembrane helix</keyword>
<name>A0A7H9EHY3_9LACO</name>
<keyword evidence="2" id="KW-0472">Membrane</keyword>
<proteinExistence type="inferred from homology"/>
<dbReference type="PANTHER" id="PTHR10566:SF113">
    <property type="entry name" value="PROTEIN ACTIVITY OF BC1 COMPLEX KINASE 7, CHLOROPLASTIC"/>
    <property type="match status" value="1"/>
</dbReference>
<evidence type="ECO:0000313" key="5">
    <source>
        <dbReference type="Proteomes" id="UP000510886"/>
    </source>
</evidence>
<dbReference type="InterPro" id="IPR004147">
    <property type="entry name" value="ABC1_dom"/>
</dbReference>
<feature type="transmembrane region" description="Helical" evidence="2">
    <location>
        <begin position="506"/>
        <end position="525"/>
    </location>
</feature>
<organism evidence="4 5">
    <name type="scientific">Ligilactobacillus saerimneri</name>
    <dbReference type="NCBI Taxonomy" id="228229"/>
    <lineage>
        <taxon>Bacteria</taxon>
        <taxon>Bacillati</taxon>
        <taxon>Bacillota</taxon>
        <taxon>Bacilli</taxon>
        <taxon>Lactobacillales</taxon>
        <taxon>Lactobacillaceae</taxon>
        <taxon>Ligilactobacillus</taxon>
    </lineage>
</organism>
<dbReference type="Proteomes" id="UP000510886">
    <property type="component" value="Chromosome"/>
</dbReference>
<dbReference type="RefSeq" id="WP_180849064.1">
    <property type="nucleotide sequence ID" value="NZ_CP047418.1"/>
</dbReference>
<evidence type="ECO:0000259" key="3">
    <source>
        <dbReference type="Pfam" id="PF03109"/>
    </source>
</evidence>
<feature type="domain" description="ABC1 atypical kinase-like" evidence="3">
    <location>
        <begin position="72"/>
        <end position="345"/>
    </location>
</feature>
<keyword evidence="4" id="KW-0418">Kinase</keyword>
<gene>
    <name evidence="4" type="ORF">GTO87_00475</name>
</gene>
<dbReference type="InterPro" id="IPR050154">
    <property type="entry name" value="UbiB_kinase"/>
</dbReference>
<dbReference type="InterPro" id="IPR011009">
    <property type="entry name" value="Kinase-like_dom_sf"/>
</dbReference>
<dbReference type="SUPFAM" id="SSF56112">
    <property type="entry name" value="Protein kinase-like (PK-like)"/>
    <property type="match status" value="1"/>
</dbReference>
<protein>
    <submittedName>
        <fullName evidence="4">AarF/ABC1/UbiB kinase family protein</fullName>
    </submittedName>
</protein>